<reference evidence="1 2" key="1">
    <citation type="submission" date="2024-10" db="EMBL/GenBank/DDBJ databases">
        <authorList>
            <person name="Kim D."/>
        </authorList>
    </citation>
    <scope>NUCLEOTIDE SEQUENCE [LARGE SCALE GENOMIC DNA]</scope>
    <source>
        <strain evidence="1">BH-2024</strain>
    </source>
</reference>
<proteinExistence type="predicted"/>
<protein>
    <recommendedName>
        <fullName evidence="3">F-box domain-containing protein</fullName>
    </recommendedName>
</protein>
<keyword evidence="2" id="KW-1185">Reference proteome</keyword>
<name>A0ABD2LYX2_9BILA</name>
<evidence type="ECO:0000313" key="2">
    <source>
        <dbReference type="Proteomes" id="UP001620626"/>
    </source>
</evidence>
<dbReference type="EMBL" id="JBICBT010000212">
    <property type="protein sequence ID" value="KAL3120409.1"/>
    <property type="molecule type" value="Genomic_DNA"/>
</dbReference>
<dbReference type="AlphaFoldDB" id="A0ABD2LYX2"/>
<sequence length="363" mass="41426">MADNGNEAEEEMAQAIFIPGDDWLSVFDWLSPRELGIGIALLSHRFDYYVLEHFKTRRWALKSFEILRKIGENGTKEMKIVNYAGEELPIAHKPLPKRVVGFGAISIGYIDQNVIAFLRRFRPLFATCQINLAINTTNDLILPLILDDIWPMFRKNIHAMELSAATFRHMRQFDPPILNSRCPSLGIVSFDAGNMFPEFPPADENAAASDGQSVAKWLFTARPDGVPKLFKSSLDKDYGNLASRIAAFKAAFTNASSPANFIVTIRFPPSFATSVVPFVLTNVLTHEQLTLKRINNGRRFLLIRCPIARDESKWTKWEEEAIDWEIYDQWNRINIEIHNEDDIDIGEWILDEILDPSDLLQQT</sequence>
<organism evidence="1 2">
    <name type="scientific">Heterodera trifolii</name>
    <dbReference type="NCBI Taxonomy" id="157864"/>
    <lineage>
        <taxon>Eukaryota</taxon>
        <taxon>Metazoa</taxon>
        <taxon>Ecdysozoa</taxon>
        <taxon>Nematoda</taxon>
        <taxon>Chromadorea</taxon>
        <taxon>Rhabditida</taxon>
        <taxon>Tylenchina</taxon>
        <taxon>Tylenchomorpha</taxon>
        <taxon>Tylenchoidea</taxon>
        <taxon>Heteroderidae</taxon>
        <taxon>Heteroderinae</taxon>
        <taxon>Heterodera</taxon>
    </lineage>
</organism>
<evidence type="ECO:0008006" key="3">
    <source>
        <dbReference type="Google" id="ProtNLM"/>
    </source>
</evidence>
<accession>A0ABD2LYX2</accession>
<comment type="caution">
    <text evidence="1">The sequence shown here is derived from an EMBL/GenBank/DDBJ whole genome shotgun (WGS) entry which is preliminary data.</text>
</comment>
<evidence type="ECO:0000313" key="1">
    <source>
        <dbReference type="EMBL" id="KAL3120409.1"/>
    </source>
</evidence>
<dbReference type="Proteomes" id="UP001620626">
    <property type="component" value="Unassembled WGS sequence"/>
</dbReference>
<gene>
    <name evidence="1" type="ORF">niasHT_005730</name>
</gene>